<accession>A0ABU2TK84</accession>
<evidence type="ECO:0000313" key="1">
    <source>
        <dbReference type="EMBL" id="MDT0461349.1"/>
    </source>
</evidence>
<comment type="caution">
    <text evidence="1">The sequence shown here is derived from an EMBL/GenBank/DDBJ whole genome shotgun (WGS) entry which is preliminary data.</text>
</comment>
<feature type="non-terminal residue" evidence="1">
    <location>
        <position position="1"/>
    </location>
</feature>
<protein>
    <submittedName>
        <fullName evidence="1">NADP-dependent oxidoreductase</fullName>
    </submittedName>
</protein>
<evidence type="ECO:0000313" key="2">
    <source>
        <dbReference type="Proteomes" id="UP001180551"/>
    </source>
</evidence>
<keyword evidence="2" id="KW-1185">Reference proteome</keyword>
<dbReference type="Proteomes" id="UP001180551">
    <property type="component" value="Unassembled WGS sequence"/>
</dbReference>
<dbReference type="Gene3D" id="3.90.180.10">
    <property type="entry name" value="Medium-chain alcohol dehydrogenases, catalytic domain"/>
    <property type="match status" value="1"/>
</dbReference>
<reference evidence="1" key="1">
    <citation type="submission" date="2024-05" db="EMBL/GenBank/DDBJ databases">
        <title>30 novel species of actinomycetes from the DSMZ collection.</title>
        <authorList>
            <person name="Nouioui I."/>
        </authorList>
    </citation>
    <scope>NUCLEOTIDE SEQUENCE</scope>
    <source>
        <strain evidence="1">DSM 41527</strain>
    </source>
</reference>
<proteinExistence type="predicted"/>
<gene>
    <name evidence="1" type="ORF">RM550_37590</name>
</gene>
<dbReference type="EMBL" id="JAVRFE010000200">
    <property type="protein sequence ID" value="MDT0461349.1"/>
    <property type="molecule type" value="Genomic_DNA"/>
</dbReference>
<sequence>HSAHEPPAAPRNLFDIVEKSLRLEGVMVRNYPDVMAELEEFLVPNLRSGLVVPDVTVVDGFERTVDGFLGMLRGENTGKMLIRIAD</sequence>
<organism evidence="1 2">
    <name type="scientific">Streptomyces mooreae</name>
    <dbReference type="NCBI Taxonomy" id="3075523"/>
    <lineage>
        <taxon>Bacteria</taxon>
        <taxon>Bacillati</taxon>
        <taxon>Actinomycetota</taxon>
        <taxon>Actinomycetes</taxon>
        <taxon>Kitasatosporales</taxon>
        <taxon>Streptomycetaceae</taxon>
        <taxon>Streptomyces</taxon>
    </lineage>
</organism>
<dbReference type="Gene3D" id="3.40.50.720">
    <property type="entry name" value="NAD(P)-binding Rossmann-like Domain"/>
    <property type="match status" value="1"/>
</dbReference>
<name>A0ABU2TK84_9ACTN</name>